<sequence>MHTTAISRPTQRVRLRLAGELLELWPERVILLPEHGLLLAADVHVGKAQAFRALGVPVPAGTTEDTLARLSALVDASGAQELVLLGDFLHSAHVQSSAATLTALQRWRTRHSGLGVRLVRGNHDAHAGDPPAALGIEVVDEPWPVGDALALAHHPRPVAGRYVLAGHLHPCVWLGGRAGDRLRLPCFWFGDETEDEQAVGVLPAFGAFTGMHAVERRAGDRVYAIGADAVRPLV</sequence>
<dbReference type="PANTHER" id="PTHR39323">
    <property type="entry name" value="BLR1149 PROTEIN"/>
    <property type="match status" value="1"/>
</dbReference>
<dbReference type="PIRSF" id="PIRSF000887">
    <property type="entry name" value="Pesterase_MJ0037"/>
    <property type="match status" value="1"/>
</dbReference>
<gene>
    <name evidence="2" type="ORF">EV670_2741</name>
</gene>
<dbReference type="InterPro" id="IPR029052">
    <property type="entry name" value="Metallo-depent_PP-like"/>
</dbReference>
<dbReference type="NCBIfam" id="TIGR04123">
    <property type="entry name" value="P_estr_lig_assc"/>
    <property type="match status" value="1"/>
</dbReference>
<feature type="domain" description="Calcineurin-like phosphoesterase" evidence="1">
    <location>
        <begin position="38"/>
        <end position="145"/>
    </location>
</feature>
<dbReference type="InterPro" id="IPR004843">
    <property type="entry name" value="Calcineurin-like_PHP"/>
</dbReference>
<proteinExistence type="predicted"/>
<dbReference type="OrthoDB" id="9795838at2"/>
<dbReference type="RefSeq" id="WP_130433046.1">
    <property type="nucleotide sequence ID" value="NZ_SHKP01000007.1"/>
</dbReference>
<organism evidence="2 3">
    <name type="scientific">Rivibacter subsaxonicus</name>
    <dbReference type="NCBI Taxonomy" id="457575"/>
    <lineage>
        <taxon>Bacteria</taxon>
        <taxon>Pseudomonadati</taxon>
        <taxon>Pseudomonadota</taxon>
        <taxon>Betaproteobacteria</taxon>
        <taxon>Burkholderiales</taxon>
        <taxon>Rivibacter</taxon>
    </lineage>
</organism>
<dbReference type="Gene3D" id="3.60.21.10">
    <property type="match status" value="1"/>
</dbReference>
<evidence type="ECO:0000313" key="2">
    <source>
        <dbReference type="EMBL" id="RZT94995.1"/>
    </source>
</evidence>
<dbReference type="EMBL" id="SHKP01000007">
    <property type="protein sequence ID" value="RZT94995.1"/>
    <property type="molecule type" value="Genomic_DNA"/>
</dbReference>
<reference evidence="2 3" key="1">
    <citation type="submission" date="2019-02" db="EMBL/GenBank/DDBJ databases">
        <title>Genomic Encyclopedia of Type Strains, Phase IV (KMG-IV): sequencing the most valuable type-strain genomes for metagenomic binning, comparative biology and taxonomic classification.</title>
        <authorList>
            <person name="Goeker M."/>
        </authorList>
    </citation>
    <scope>NUCLEOTIDE SEQUENCE [LARGE SCALE GENOMIC DNA]</scope>
    <source>
        <strain evidence="2 3">DSM 19570</strain>
    </source>
</reference>
<dbReference type="Proteomes" id="UP000293671">
    <property type="component" value="Unassembled WGS sequence"/>
</dbReference>
<dbReference type="AlphaFoldDB" id="A0A4V2FSN5"/>
<comment type="caution">
    <text evidence="2">The sequence shown here is derived from an EMBL/GenBank/DDBJ whole genome shotgun (WGS) entry which is preliminary data.</text>
</comment>
<name>A0A4V2FSN5_9BURK</name>
<accession>A0A4V2FSN5</accession>
<evidence type="ECO:0000313" key="3">
    <source>
        <dbReference type="Proteomes" id="UP000293671"/>
    </source>
</evidence>
<dbReference type="InterPro" id="IPR026336">
    <property type="entry name" value="PdeM-like"/>
</dbReference>
<keyword evidence="3" id="KW-1185">Reference proteome</keyword>
<dbReference type="InterPro" id="IPR024173">
    <property type="entry name" value="Pesterase_MJ0037-like"/>
</dbReference>
<protein>
    <submittedName>
        <fullName evidence="2">Putative phosphoesterase</fullName>
    </submittedName>
</protein>
<evidence type="ECO:0000259" key="1">
    <source>
        <dbReference type="Pfam" id="PF00149"/>
    </source>
</evidence>
<dbReference type="Pfam" id="PF00149">
    <property type="entry name" value="Metallophos"/>
    <property type="match status" value="1"/>
</dbReference>
<dbReference type="SUPFAM" id="SSF56300">
    <property type="entry name" value="Metallo-dependent phosphatases"/>
    <property type="match status" value="1"/>
</dbReference>
<dbReference type="PANTHER" id="PTHR39323:SF1">
    <property type="entry name" value="BLR1149 PROTEIN"/>
    <property type="match status" value="1"/>
</dbReference>